<keyword evidence="7" id="KW-1185">Reference proteome</keyword>
<dbReference type="OrthoDB" id="282744at2"/>
<dbReference type="PRINTS" id="PR00032">
    <property type="entry name" value="HTHARAC"/>
</dbReference>
<evidence type="ECO:0000256" key="4">
    <source>
        <dbReference type="SAM" id="MobiDB-lite"/>
    </source>
</evidence>
<dbReference type="Gene3D" id="3.20.80.10">
    <property type="entry name" value="Regulatory factor, effector binding domain"/>
    <property type="match status" value="1"/>
</dbReference>
<dbReference type="SUPFAM" id="SSF55136">
    <property type="entry name" value="Probable bacterial effector-binding domain"/>
    <property type="match status" value="1"/>
</dbReference>
<dbReference type="PROSITE" id="PS01124">
    <property type="entry name" value="HTH_ARAC_FAMILY_2"/>
    <property type="match status" value="1"/>
</dbReference>
<evidence type="ECO:0000313" key="7">
    <source>
        <dbReference type="Proteomes" id="UP000031977"/>
    </source>
</evidence>
<evidence type="ECO:0000256" key="2">
    <source>
        <dbReference type="ARBA" id="ARBA00023125"/>
    </source>
</evidence>
<protein>
    <submittedName>
        <fullName evidence="6">AraC family transcriptional regulator</fullName>
    </submittedName>
</protein>
<dbReference type="SMART" id="SM00871">
    <property type="entry name" value="AraC_E_bind"/>
    <property type="match status" value="1"/>
</dbReference>
<name>A0A0C3DD60_9VIBR</name>
<organism evidence="6 7">
    <name type="scientific">Vibrio mytili</name>
    <dbReference type="NCBI Taxonomy" id="50718"/>
    <lineage>
        <taxon>Bacteria</taxon>
        <taxon>Pseudomonadati</taxon>
        <taxon>Pseudomonadota</taxon>
        <taxon>Gammaproteobacteria</taxon>
        <taxon>Vibrionales</taxon>
        <taxon>Vibrionaceae</taxon>
        <taxon>Vibrio</taxon>
    </lineage>
</organism>
<reference evidence="6 7" key="1">
    <citation type="submission" date="2015-01" db="EMBL/GenBank/DDBJ databases">
        <title>Draft genome of Vibrio mytili type strain CAIM 528.</title>
        <authorList>
            <person name="Gonzalez-Castillo A."/>
            <person name="Gomez-Gil B."/>
            <person name="Enciso-Ibarra J."/>
        </authorList>
    </citation>
    <scope>NUCLEOTIDE SEQUENCE [LARGE SCALE GENOMIC DNA]</scope>
    <source>
        <strain evidence="6 7">CAIM 528</strain>
    </source>
</reference>
<evidence type="ECO:0000313" key="6">
    <source>
        <dbReference type="EMBL" id="KIN09299.1"/>
    </source>
</evidence>
<dbReference type="SMART" id="SM00342">
    <property type="entry name" value="HTH_ARAC"/>
    <property type="match status" value="1"/>
</dbReference>
<evidence type="ECO:0000256" key="3">
    <source>
        <dbReference type="ARBA" id="ARBA00023163"/>
    </source>
</evidence>
<dbReference type="RefSeq" id="WP_041157031.1">
    <property type="nucleotide sequence ID" value="NZ_CBCRVP010000018.1"/>
</dbReference>
<dbReference type="Pfam" id="PF06445">
    <property type="entry name" value="GyrI-like"/>
    <property type="match status" value="1"/>
</dbReference>
<keyword evidence="2" id="KW-0238">DNA-binding</keyword>
<dbReference type="SUPFAM" id="SSF46689">
    <property type="entry name" value="Homeodomain-like"/>
    <property type="match status" value="2"/>
</dbReference>
<comment type="caution">
    <text evidence="6">The sequence shown here is derived from an EMBL/GenBank/DDBJ whole genome shotgun (WGS) entry which is preliminary data.</text>
</comment>
<feature type="region of interest" description="Disordered" evidence="4">
    <location>
        <begin position="116"/>
        <end position="137"/>
    </location>
</feature>
<sequence>MSLSTVNTNAINRIQKLLDYIHHNLESPLSVDEISQKSCWSRWQLQRVFQQHTGMTVASYVRALKLSLAAEKLIHSRERSLDIAIDVGFTSEIAFSRAFKQMFSISPREYRKRQQLTGLRQPLTAKRSSTSSHRSGQFIEVKVETKPSFHLAGIHQPIRGLLSPTPDFHQKVPSVWNTLMSKGIDAPHSSLGVIDVVNSNCNAGLLEYWAGFELSEGANNDQLGKLHLDTLVVPHQTYAVITHVGKVSELANTLTWFILEWLPNSNYRGVDGYELEVYPSNYKLNDDSAKMHYWLPIKSLQCSGKS</sequence>
<dbReference type="GO" id="GO:0043565">
    <property type="term" value="F:sequence-specific DNA binding"/>
    <property type="evidence" value="ECO:0007669"/>
    <property type="project" value="InterPro"/>
</dbReference>
<feature type="domain" description="HTH araC/xylS-type" evidence="5">
    <location>
        <begin position="15"/>
        <end position="113"/>
    </location>
</feature>
<dbReference type="InterPro" id="IPR010499">
    <property type="entry name" value="AraC_E-bd"/>
</dbReference>
<dbReference type="InterPro" id="IPR009057">
    <property type="entry name" value="Homeodomain-like_sf"/>
</dbReference>
<dbReference type="AlphaFoldDB" id="A0A0C3DD60"/>
<proteinExistence type="predicted"/>
<dbReference type="PANTHER" id="PTHR47504">
    <property type="entry name" value="RIGHT ORIGIN-BINDING PROTEIN"/>
    <property type="match status" value="1"/>
</dbReference>
<dbReference type="InterPro" id="IPR018060">
    <property type="entry name" value="HTH_AraC"/>
</dbReference>
<dbReference type="PANTHER" id="PTHR47504:SF5">
    <property type="entry name" value="RIGHT ORIGIN-BINDING PROTEIN"/>
    <property type="match status" value="1"/>
</dbReference>
<dbReference type="EMBL" id="JXOK01000082">
    <property type="protein sequence ID" value="KIN09299.1"/>
    <property type="molecule type" value="Genomic_DNA"/>
</dbReference>
<dbReference type="InterPro" id="IPR020449">
    <property type="entry name" value="Tscrpt_reg_AraC-type_HTH"/>
</dbReference>
<keyword evidence="3" id="KW-0804">Transcription</keyword>
<dbReference type="InterPro" id="IPR029442">
    <property type="entry name" value="GyrI-like"/>
</dbReference>
<gene>
    <name evidence="6" type="ORF">SU60_19800</name>
</gene>
<dbReference type="Pfam" id="PF12833">
    <property type="entry name" value="HTH_18"/>
    <property type="match status" value="1"/>
</dbReference>
<dbReference type="Proteomes" id="UP000031977">
    <property type="component" value="Unassembled WGS sequence"/>
</dbReference>
<dbReference type="STRING" id="50718.SU60_19800"/>
<accession>A0A0C3DD60</accession>
<evidence type="ECO:0000259" key="5">
    <source>
        <dbReference type="PROSITE" id="PS01124"/>
    </source>
</evidence>
<keyword evidence="1" id="KW-0805">Transcription regulation</keyword>
<dbReference type="GO" id="GO:0003700">
    <property type="term" value="F:DNA-binding transcription factor activity"/>
    <property type="evidence" value="ECO:0007669"/>
    <property type="project" value="InterPro"/>
</dbReference>
<dbReference type="Gene3D" id="1.10.10.60">
    <property type="entry name" value="Homeodomain-like"/>
    <property type="match status" value="2"/>
</dbReference>
<dbReference type="InterPro" id="IPR011256">
    <property type="entry name" value="Reg_factor_effector_dom_sf"/>
</dbReference>
<feature type="compositionally biased region" description="Polar residues" evidence="4">
    <location>
        <begin position="126"/>
        <end position="135"/>
    </location>
</feature>
<dbReference type="InterPro" id="IPR050959">
    <property type="entry name" value="MarA-like"/>
</dbReference>
<evidence type="ECO:0000256" key="1">
    <source>
        <dbReference type="ARBA" id="ARBA00023015"/>
    </source>
</evidence>